<dbReference type="GO" id="GO:0071555">
    <property type="term" value="P:cell wall organization"/>
    <property type="evidence" value="ECO:0007669"/>
    <property type="project" value="UniProtKB-KW"/>
</dbReference>
<keyword evidence="8" id="KW-0482">Metalloprotease</keyword>
<keyword evidence="7" id="KW-0862">Zinc</keyword>
<keyword evidence="5" id="KW-0732">Signal</keyword>
<evidence type="ECO:0000313" key="13">
    <source>
        <dbReference type="Proteomes" id="UP000737113"/>
    </source>
</evidence>
<evidence type="ECO:0000256" key="4">
    <source>
        <dbReference type="ARBA" id="ARBA00022723"/>
    </source>
</evidence>
<evidence type="ECO:0000256" key="3">
    <source>
        <dbReference type="ARBA" id="ARBA00022670"/>
    </source>
</evidence>
<dbReference type="InterPro" id="IPR010275">
    <property type="entry name" value="MepK"/>
</dbReference>
<name>A0A972JLK5_9GAMM</name>
<dbReference type="Gene3D" id="3.30.1380.10">
    <property type="match status" value="1"/>
</dbReference>
<protein>
    <recommendedName>
        <fullName evidence="11">Murein endopeptidase K</fullName>
    </recommendedName>
</protein>
<reference evidence="12" key="1">
    <citation type="submission" date="2020-04" db="EMBL/GenBank/DDBJ databases">
        <title>Description of Shewanella salipaludis sp. nov., isolated from a salt marsh.</title>
        <authorList>
            <person name="Park S."/>
            <person name="Yoon J.-H."/>
        </authorList>
    </citation>
    <scope>NUCLEOTIDE SEQUENCE</scope>
    <source>
        <strain evidence="12">SHSM-M6</strain>
    </source>
</reference>
<dbReference type="RefSeq" id="WP_169562871.1">
    <property type="nucleotide sequence ID" value="NZ_JAAXYH010000002.1"/>
</dbReference>
<keyword evidence="3" id="KW-0645">Protease</keyword>
<dbReference type="AlphaFoldDB" id="A0A972JLK5"/>
<evidence type="ECO:0000313" key="12">
    <source>
        <dbReference type="EMBL" id="NMH64176.1"/>
    </source>
</evidence>
<dbReference type="CDD" id="cd14844">
    <property type="entry name" value="Zn-DD-carboxypeptidase_like"/>
    <property type="match status" value="1"/>
</dbReference>
<dbReference type="SUPFAM" id="SSF55166">
    <property type="entry name" value="Hedgehog/DD-peptidase"/>
    <property type="match status" value="1"/>
</dbReference>
<dbReference type="GO" id="GO:0006508">
    <property type="term" value="P:proteolysis"/>
    <property type="evidence" value="ECO:0007669"/>
    <property type="project" value="UniProtKB-KW"/>
</dbReference>
<evidence type="ECO:0000256" key="10">
    <source>
        <dbReference type="ARBA" id="ARBA00093448"/>
    </source>
</evidence>
<evidence type="ECO:0000256" key="7">
    <source>
        <dbReference type="ARBA" id="ARBA00022833"/>
    </source>
</evidence>
<dbReference type="PANTHER" id="PTHR37425">
    <property type="match status" value="1"/>
</dbReference>
<evidence type="ECO:0000256" key="6">
    <source>
        <dbReference type="ARBA" id="ARBA00022801"/>
    </source>
</evidence>
<keyword evidence="13" id="KW-1185">Reference proteome</keyword>
<gene>
    <name evidence="12" type="ORF">HC757_03160</name>
</gene>
<comment type="caution">
    <text evidence="12">The sequence shown here is derived from an EMBL/GenBank/DDBJ whole genome shotgun (WGS) entry which is preliminary data.</text>
</comment>
<dbReference type="EMBL" id="JAAXYH010000002">
    <property type="protein sequence ID" value="NMH64176.1"/>
    <property type="molecule type" value="Genomic_DNA"/>
</dbReference>
<evidence type="ECO:0000256" key="2">
    <source>
        <dbReference type="ARBA" id="ARBA00004776"/>
    </source>
</evidence>
<dbReference type="Proteomes" id="UP000737113">
    <property type="component" value="Unassembled WGS sequence"/>
</dbReference>
<evidence type="ECO:0000256" key="1">
    <source>
        <dbReference type="ARBA" id="ARBA00001947"/>
    </source>
</evidence>
<dbReference type="InterPro" id="IPR009045">
    <property type="entry name" value="Zn_M74/Hedgehog-like"/>
</dbReference>
<evidence type="ECO:0000256" key="9">
    <source>
        <dbReference type="ARBA" id="ARBA00023316"/>
    </source>
</evidence>
<dbReference type="Pfam" id="PF05951">
    <property type="entry name" value="Peptidase_M15_2"/>
    <property type="match status" value="1"/>
</dbReference>
<sequence>MSVICPARRQLLLGLGGAAMFSVIPSKAMASRSTQGSRALSLYNRHTGEHGGGAYWIDGHYQSDVMSDFSHLLRDHRQNLAVPMDKRLYDILYSLRETLDTRDDIHVISGYRSPVTNAMLAAKSGGVAKQSYHMRGMAMDIAIPSVKLKNLRDAALSLKLGGVGYYPDSGFVHVDCGPVRHW</sequence>
<dbReference type="PANTHER" id="PTHR37425:SF1">
    <property type="entry name" value="OUTER MEMBRANE PROTEIN"/>
    <property type="match status" value="1"/>
</dbReference>
<accession>A0A972JLK5</accession>
<proteinExistence type="inferred from homology"/>
<evidence type="ECO:0000256" key="11">
    <source>
        <dbReference type="ARBA" id="ARBA00093666"/>
    </source>
</evidence>
<keyword evidence="4" id="KW-0479">Metal-binding</keyword>
<comment type="cofactor">
    <cofactor evidence="1">
        <name>Zn(2+)</name>
        <dbReference type="ChEBI" id="CHEBI:29105"/>
    </cofactor>
</comment>
<evidence type="ECO:0000256" key="5">
    <source>
        <dbReference type="ARBA" id="ARBA00022729"/>
    </source>
</evidence>
<dbReference type="GO" id="GO:0008237">
    <property type="term" value="F:metallopeptidase activity"/>
    <property type="evidence" value="ECO:0007669"/>
    <property type="project" value="UniProtKB-KW"/>
</dbReference>
<comment type="pathway">
    <text evidence="2">Cell wall biogenesis; cell wall polysaccharide biosynthesis.</text>
</comment>
<organism evidence="12 13">
    <name type="scientific">Shewanella salipaludis</name>
    <dbReference type="NCBI Taxonomy" id="2723052"/>
    <lineage>
        <taxon>Bacteria</taxon>
        <taxon>Pseudomonadati</taxon>
        <taxon>Pseudomonadota</taxon>
        <taxon>Gammaproteobacteria</taxon>
        <taxon>Alteromonadales</taxon>
        <taxon>Shewanellaceae</taxon>
        <taxon>Shewanella</taxon>
    </lineage>
</organism>
<evidence type="ECO:0000256" key="8">
    <source>
        <dbReference type="ARBA" id="ARBA00023049"/>
    </source>
</evidence>
<comment type="similarity">
    <text evidence="10">Belongs to the peptidase M15 family.</text>
</comment>
<keyword evidence="9" id="KW-0961">Cell wall biogenesis/degradation</keyword>
<keyword evidence="6" id="KW-0378">Hydrolase</keyword>
<dbReference type="GO" id="GO:0046872">
    <property type="term" value="F:metal ion binding"/>
    <property type="evidence" value="ECO:0007669"/>
    <property type="project" value="UniProtKB-KW"/>
</dbReference>